<sequence length="439" mass="48317">MAESNRPRPRPRPKPKPKVKAAPSVEEITSGPSSSTHRASSPLKEVQVVDNDEMFMRNRGRSTKVWEKLEQMTKETKVVYVDSDDDEDDATPKRRKAKRKAPSPWRGNSALNRLLSVELEDDDDDDGIEFVGTSATPRKTQDIARKRPRTRSRSITPPPELPRHQLQHARALVQKTLNTNPRPVSPNHRDDNHSDDEIFSHPELARLARSVSRAPSHASSPAPEGAGTVQLAVKWQPHPLNKAGQEDVWVFKMNRDDNFRDLFEAVAEEASILSDNLIISYNGKRIYSSVTPMALQLWGEADLVACDKTTYDYLRANPVAASHTLSAFDAATPDPDSDADAPSPSQDAPAPDDAESDAEGDTFKLILRSTISAKDITLTVRPTTKCGAIVKAYLKKAGVAEGGKKKDPRLCVDGDRMGNDVEIGEADLEDGDLVEVVGL</sequence>
<protein>
    <recommendedName>
        <fullName evidence="2">Rad60/SUMO-like domain-containing protein</fullName>
    </recommendedName>
</protein>
<name>A0A8H5HGD3_9AGAR</name>
<dbReference type="SUPFAM" id="SSF54236">
    <property type="entry name" value="Ubiquitin-like"/>
    <property type="match status" value="2"/>
</dbReference>
<feature type="region of interest" description="Disordered" evidence="1">
    <location>
        <begin position="1"/>
        <end position="47"/>
    </location>
</feature>
<gene>
    <name evidence="3" type="ORF">D9615_003048</name>
</gene>
<feature type="region of interest" description="Disordered" evidence="1">
    <location>
        <begin position="328"/>
        <end position="358"/>
    </location>
</feature>
<dbReference type="AlphaFoldDB" id="A0A8H5HGD3"/>
<accession>A0A8H5HGD3</accession>
<dbReference type="Pfam" id="PF11976">
    <property type="entry name" value="Rad60-SLD"/>
    <property type="match status" value="1"/>
</dbReference>
<feature type="region of interest" description="Disordered" evidence="1">
    <location>
        <begin position="71"/>
        <end position="166"/>
    </location>
</feature>
<dbReference type="EMBL" id="JAACJP010000008">
    <property type="protein sequence ID" value="KAF5382500.1"/>
    <property type="molecule type" value="Genomic_DNA"/>
</dbReference>
<proteinExistence type="predicted"/>
<dbReference type="OrthoDB" id="3365399at2759"/>
<keyword evidence="4" id="KW-1185">Reference proteome</keyword>
<feature type="domain" description="Rad60/SUMO-like" evidence="2">
    <location>
        <begin position="365"/>
        <end position="437"/>
    </location>
</feature>
<comment type="caution">
    <text evidence="3">The sequence shown here is derived from an EMBL/GenBank/DDBJ whole genome shotgun (WGS) entry which is preliminary data.</text>
</comment>
<evidence type="ECO:0000313" key="3">
    <source>
        <dbReference type="EMBL" id="KAF5382500.1"/>
    </source>
</evidence>
<dbReference type="InterPro" id="IPR029071">
    <property type="entry name" value="Ubiquitin-like_domsf"/>
</dbReference>
<dbReference type="Proteomes" id="UP000565441">
    <property type="component" value="Unassembled WGS sequence"/>
</dbReference>
<feature type="compositionally biased region" description="Low complexity" evidence="1">
    <location>
        <begin position="328"/>
        <end position="349"/>
    </location>
</feature>
<evidence type="ECO:0000313" key="4">
    <source>
        <dbReference type="Proteomes" id="UP000565441"/>
    </source>
</evidence>
<feature type="compositionally biased region" description="Basic residues" evidence="1">
    <location>
        <begin position="7"/>
        <end position="19"/>
    </location>
</feature>
<dbReference type="CDD" id="cd01763">
    <property type="entry name" value="Ubl_SUMO_like"/>
    <property type="match status" value="1"/>
</dbReference>
<evidence type="ECO:0000256" key="1">
    <source>
        <dbReference type="SAM" id="MobiDB-lite"/>
    </source>
</evidence>
<feature type="compositionally biased region" description="Polar residues" evidence="1">
    <location>
        <begin position="30"/>
        <end position="39"/>
    </location>
</feature>
<dbReference type="InterPro" id="IPR022617">
    <property type="entry name" value="Rad60/SUMO-like_dom"/>
</dbReference>
<evidence type="ECO:0000259" key="2">
    <source>
        <dbReference type="Pfam" id="PF11976"/>
    </source>
</evidence>
<feature type="compositionally biased region" description="Acidic residues" evidence="1">
    <location>
        <begin position="118"/>
        <end position="128"/>
    </location>
</feature>
<reference evidence="3 4" key="1">
    <citation type="journal article" date="2020" name="ISME J.">
        <title>Uncovering the hidden diversity of litter-decomposition mechanisms in mushroom-forming fungi.</title>
        <authorList>
            <person name="Floudas D."/>
            <person name="Bentzer J."/>
            <person name="Ahren D."/>
            <person name="Johansson T."/>
            <person name="Persson P."/>
            <person name="Tunlid A."/>
        </authorList>
    </citation>
    <scope>NUCLEOTIDE SEQUENCE [LARGE SCALE GENOMIC DNA]</scope>
    <source>
        <strain evidence="3 4">CBS 661.87</strain>
    </source>
</reference>
<organism evidence="3 4">
    <name type="scientific">Tricholomella constricta</name>
    <dbReference type="NCBI Taxonomy" id="117010"/>
    <lineage>
        <taxon>Eukaryota</taxon>
        <taxon>Fungi</taxon>
        <taxon>Dikarya</taxon>
        <taxon>Basidiomycota</taxon>
        <taxon>Agaricomycotina</taxon>
        <taxon>Agaricomycetes</taxon>
        <taxon>Agaricomycetidae</taxon>
        <taxon>Agaricales</taxon>
        <taxon>Tricholomatineae</taxon>
        <taxon>Lyophyllaceae</taxon>
        <taxon>Tricholomella</taxon>
    </lineage>
</organism>
<dbReference type="Gene3D" id="3.10.20.90">
    <property type="entry name" value="Phosphatidylinositol 3-kinase Catalytic Subunit, Chain A, domain 1"/>
    <property type="match status" value="2"/>
</dbReference>